<dbReference type="InterPro" id="IPR009057">
    <property type="entry name" value="Homeodomain-like_sf"/>
</dbReference>
<dbReference type="PANTHER" id="PTHR43479:SF22">
    <property type="entry name" value="TRANSCRIPTIONAL REGULATOR, TETR FAMILY"/>
    <property type="match status" value="1"/>
</dbReference>
<dbReference type="PANTHER" id="PTHR43479">
    <property type="entry name" value="ACREF/ENVCD OPERON REPRESSOR-RELATED"/>
    <property type="match status" value="1"/>
</dbReference>
<dbReference type="Pfam" id="PF00440">
    <property type="entry name" value="TetR_N"/>
    <property type="match status" value="1"/>
</dbReference>
<dbReference type="FunFam" id="1.10.10.60:FF:000141">
    <property type="entry name" value="TetR family transcriptional regulator"/>
    <property type="match status" value="1"/>
</dbReference>
<dbReference type="GO" id="GO:0045892">
    <property type="term" value="P:negative regulation of DNA-templated transcription"/>
    <property type="evidence" value="ECO:0007669"/>
    <property type="project" value="UniProtKB-ARBA"/>
</dbReference>
<dbReference type="PROSITE" id="PS01081">
    <property type="entry name" value="HTH_TETR_1"/>
    <property type="match status" value="1"/>
</dbReference>
<evidence type="ECO:0000313" key="7">
    <source>
        <dbReference type="Proteomes" id="UP000295418"/>
    </source>
</evidence>
<dbReference type="AlphaFoldDB" id="A0A4R4EL21"/>
<organism evidence="6 7">
    <name type="scientific">Paenibacillus albiflavus</name>
    <dbReference type="NCBI Taxonomy" id="2545760"/>
    <lineage>
        <taxon>Bacteria</taxon>
        <taxon>Bacillati</taxon>
        <taxon>Bacillota</taxon>
        <taxon>Bacilli</taxon>
        <taxon>Bacillales</taxon>
        <taxon>Paenibacillaceae</taxon>
        <taxon>Paenibacillus</taxon>
    </lineage>
</organism>
<evidence type="ECO:0000256" key="1">
    <source>
        <dbReference type="ARBA" id="ARBA00023015"/>
    </source>
</evidence>
<proteinExistence type="predicted"/>
<evidence type="ECO:0000313" key="6">
    <source>
        <dbReference type="EMBL" id="TCZ80924.1"/>
    </source>
</evidence>
<dbReference type="PRINTS" id="PR00455">
    <property type="entry name" value="HTHTETR"/>
</dbReference>
<reference evidence="6 7" key="1">
    <citation type="submission" date="2019-03" db="EMBL/GenBank/DDBJ databases">
        <authorList>
            <person name="Kim M.K.M."/>
        </authorList>
    </citation>
    <scope>NUCLEOTIDE SEQUENCE [LARGE SCALE GENOMIC DNA]</scope>
    <source>
        <strain evidence="6 7">18JY21-1</strain>
    </source>
</reference>
<protein>
    <submittedName>
        <fullName evidence="6">TetR/AcrR family transcriptional regulator</fullName>
    </submittedName>
</protein>
<evidence type="ECO:0000256" key="3">
    <source>
        <dbReference type="ARBA" id="ARBA00023163"/>
    </source>
</evidence>
<evidence type="ECO:0000256" key="4">
    <source>
        <dbReference type="PROSITE-ProRule" id="PRU00335"/>
    </source>
</evidence>
<dbReference type="Gene3D" id="1.10.10.60">
    <property type="entry name" value="Homeodomain-like"/>
    <property type="match status" value="1"/>
</dbReference>
<feature type="DNA-binding region" description="H-T-H motif" evidence="4">
    <location>
        <begin position="28"/>
        <end position="47"/>
    </location>
</feature>
<dbReference type="PROSITE" id="PS50977">
    <property type="entry name" value="HTH_TETR_2"/>
    <property type="match status" value="1"/>
</dbReference>
<evidence type="ECO:0000259" key="5">
    <source>
        <dbReference type="PROSITE" id="PS50977"/>
    </source>
</evidence>
<dbReference type="SUPFAM" id="SSF46689">
    <property type="entry name" value="Homeodomain-like"/>
    <property type="match status" value="1"/>
</dbReference>
<keyword evidence="2 4" id="KW-0238">DNA-binding</keyword>
<keyword evidence="7" id="KW-1185">Reference proteome</keyword>
<dbReference type="OrthoDB" id="9812993at2"/>
<name>A0A4R4EL21_9BACL</name>
<dbReference type="InterPro" id="IPR001647">
    <property type="entry name" value="HTH_TetR"/>
</dbReference>
<sequence>MTIVVDKRLQIIEAAVKCFAHKGFHATSIQEIADTAGIAKGSLYFYFKSKEDLLLSTFRHYYVSIVSQLTTVAQDHSLSPKERLFKQLHTQFNHLTESRDIILMLLNEHTMQVNDEMREFFFSIRAYSLYWVYKQILDIYGEEARLYAIEGSVYLNAMMNEYLFFLLVYQMDLDLQQISHSLVARLDDIITGMISAQQKPVFTMQSMQHFMARGKETFEQNTRTLVDEITDFRVIIEENVSETEARNEIADCLDALKEEITMDKPRMIILKTLLTYMRSKANTALATHLDVFESKVMDVMK</sequence>
<dbReference type="Gene3D" id="1.10.357.10">
    <property type="entry name" value="Tetracycline Repressor, domain 2"/>
    <property type="match status" value="1"/>
</dbReference>
<dbReference type="Proteomes" id="UP000295418">
    <property type="component" value="Unassembled WGS sequence"/>
</dbReference>
<keyword evidence="1" id="KW-0805">Transcription regulation</keyword>
<keyword evidence="3" id="KW-0804">Transcription</keyword>
<gene>
    <name evidence="6" type="ORF">E0485_01150</name>
</gene>
<dbReference type="InterPro" id="IPR050624">
    <property type="entry name" value="HTH-type_Tx_Regulator"/>
</dbReference>
<dbReference type="GO" id="GO:0003677">
    <property type="term" value="F:DNA binding"/>
    <property type="evidence" value="ECO:0007669"/>
    <property type="project" value="UniProtKB-UniRule"/>
</dbReference>
<feature type="domain" description="HTH tetR-type" evidence="5">
    <location>
        <begin position="5"/>
        <end position="65"/>
    </location>
</feature>
<dbReference type="InterPro" id="IPR023772">
    <property type="entry name" value="DNA-bd_HTH_TetR-type_CS"/>
</dbReference>
<dbReference type="EMBL" id="SKFG01000001">
    <property type="protein sequence ID" value="TCZ80924.1"/>
    <property type="molecule type" value="Genomic_DNA"/>
</dbReference>
<evidence type="ECO:0000256" key="2">
    <source>
        <dbReference type="ARBA" id="ARBA00023125"/>
    </source>
</evidence>
<accession>A0A4R4EL21</accession>
<comment type="caution">
    <text evidence="6">The sequence shown here is derived from an EMBL/GenBank/DDBJ whole genome shotgun (WGS) entry which is preliminary data.</text>
</comment>